<protein>
    <submittedName>
        <fullName evidence="1">Uncharacterized protein</fullName>
    </submittedName>
</protein>
<dbReference type="Proteomes" id="UP001524587">
    <property type="component" value="Unassembled WGS sequence"/>
</dbReference>
<dbReference type="RefSeq" id="WP_422862996.1">
    <property type="nucleotide sequence ID" value="NZ_JAMSKV010000002.1"/>
</dbReference>
<reference evidence="1 2" key="1">
    <citation type="submission" date="2022-06" db="EMBL/GenBank/DDBJ databases">
        <title>Endosaccharibacter gen. nov., sp. nov., endophytic bacteria isolated from sugarcane.</title>
        <authorList>
            <person name="Pitiwittayakul N."/>
            <person name="Yukphan P."/>
            <person name="Charoenyingcharoen P."/>
            <person name="Tanasupawat S."/>
        </authorList>
    </citation>
    <scope>NUCLEOTIDE SEQUENCE [LARGE SCALE GENOMIC DNA]</scope>
    <source>
        <strain evidence="1 2">KSS8</strain>
    </source>
</reference>
<organism evidence="1 2">
    <name type="scientific">Endosaccharibacter trunci</name>
    <dbReference type="NCBI Taxonomy" id="2812733"/>
    <lineage>
        <taxon>Bacteria</taxon>
        <taxon>Pseudomonadati</taxon>
        <taxon>Pseudomonadota</taxon>
        <taxon>Alphaproteobacteria</taxon>
        <taxon>Acetobacterales</taxon>
        <taxon>Acetobacteraceae</taxon>
        <taxon>Endosaccharibacter</taxon>
    </lineage>
</organism>
<evidence type="ECO:0000313" key="1">
    <source>
        <dbReference type="EMBL" id="MCQ8277553.1"/>
    </source>
</evidence>
<sequence length="144" mass="15696">MSADTAAGRDARAIRDRQRRLDVAIEVAFEADMAESWQEGEEIAALERLRSEVDRRIGYQQRGDTPLMRLRRAMGRVSLPGSMRFRLDGMLPDLGAIGLRGIGLAAGSGVAVMTGFWFGVVHHAGAPTDLFRTLQSLPFGSHGS</sequence>
<gene>
    <name evidence="1" type="ORF">NFI95_03690</name>
</gene>
<evidence type="ECO:0000313" key="2">
    <source>
        <dbReference type="Proteomes" id="UP001524587"/>
    </source>
</evidence>
<proteinExistence type="predicted"/>
<name>A0ABT1W484_9PROT</name>
<keyword evidence="2" id="KW-1185">Reference proteome</keyword>
<dbReference type="EMBL" id="JAMSKV010000002">
    <property type="protein sequence ID" value="MCQ8277553.1"/>
    <property type="molecule type" value="Genomic_DNA"/>
</dbReference>
<accession>A0ABT1W484</accession>
<comment type="caution">
    <text evidence="1">The sequence shown here is derived from an EMBL/GenBank/DDBJ whole genome shotgun (WGS) entry which is preliminary data.</text>
</comment>